<evidence type="ECO:0000313" key="3">
    <source>
        <dbReference type="Proteomes" id="UP000636505"/>
    </source>
</evidence>
<dbReference type="AlphaFoldDB" id="A0A8J7A4V9"/>
<reference evidence="2" key="1">
    <citation type="submission" date="2020-10" db="EMBL/GenBank/DDBJ databases">
        <authorList>
            <person name="Castelo-Branco R."/>
            <person name="Eusebio N."/>
            <person name="Adriana R."/>
            <person name="Vieira A."/>
            <person name="Brugerolle De Fraissinette N."/>
            <person name="Rezende De Castro R."/>
            <person name="Schneider M.P."/>
            <person name="Vasconcelos V."/>
            <person name="Leao P.N."/>
        </authorList>
    </citation>
    <scope>NUCLEOTIDE SEQUENCE</scope>
    <source>
        <strain evidence="2">LEGE 07310</strain>
    </source>
</reference>
<comment type="caution">
    <text evidence="2">The sequence shown here is derived from an EMBL/GenBank/DDBJ whole genome shotgun (WGS) entry which is preliminary data.</text>
</comment>
<sequence>MSDNLGFGKPKQSQPKVSKRSKERVKATERYEKMKSDGTPDYEVYIRVQGQTQWYPVGVIAVKRSSQINRAIFGSRDNLLQGAFRLYPVLKKNQERLEYGYRLKEFKDDPIQLAVEPGLGKGVQSAWGKVGQKMSSLFGSKSQKS</sequence>
<feature type="region of interest" description="Disordered" evidence="1">
    <location>
        <begin position="1"/>
        <end position="33"/>
    </location>
</feature>
<accession>A0A8J7A4V9</accession>
<name>A0A8J7A4V9_9CYAN</name>
<protein>
    <submittedName>
        <fullName evidence="2">Uncharacterized protein</fullName>
    </submittedName>
</protein>
<dbReference type="InterPro" id="IPR045388">
    <property type="entry name" value="HHL1-like"/>
</dbReference>
<gene>
    <name evidence="2" type="ORF">IQ241_03495</name>
</gene>
<evidence type="ECO:0000256" key="1">
    <source>
        <dbReference type="SAM" id="MobiDB-lite"/>
    </source>
</evidence>
<organism evidence="2 3">
    <name type="scientific">Vasconcelosia minhoensis LEGE 07310</name>
    <dbReference type="NCBI Taxonomy" id="915328"/>
    <lineage>
        <taxon>Bacteria</taxon>
        <taxon>Bacillati</taxon>
        <taxon>Cyanobacteriota</taxon>
        <taxon>Cyanophyceae</taxon>
        <taxon>Nodosilineales</taxon>
        <taxon>Cymatolegaceae</taxon>
        <taxon>Vasconcelosia</taxon>
        <taxon>Vasconcelosia minhoensis</taxon>
    </lineage>
</organism>
<dbReference type="Proteomes" id="UP000636505">
    <property type="component" value="Unassembled WGS sequence"/>
</dbReference>
<dbReference type="RefSeq" id="WP_193905027.1">
    <property type="nucleotide sequence ID" value="NZ_JADEXG010000005.1"/>
</dbReference>
<proteinExistence type="predicted"/>
<keyword evidence="3" id="KW-1185">Reference proteome</keyword>
<evidence type="ECO:0000313" key="2">
    <source>
        <dbReference type="EMBL" id="MBE9076367.1"/>
    </source>
</evidence>
<dbReference type="EMBL" id="JADEXG010000005">
    <property type="protein sequence ID" value="MBE9076367.1"/>
    <property type="molecule type" value="Genomic_DNA"/>
</dbReference>
<feature type="compositionally biased region" description="Basic and acidic residues" evidence="1">
    <location>
        <begin position="24"/>
        <end position="33"/>
    </location>
</feature>
<dbReference type="Pfam" id="PF20133">
    <property type="entry name" value="HHL1-like"/>
    <property type="match status" value="1"/>
</dbReference>